<dbReference type="KEGG" id="aqu:105316678"/>
<proteinExistence type="inferred from homology"/>
<sequence length="303" mass="34585">MEAVDRTRKELFSTLKDKSSRYWELMKSWYKRRISKEDFDAKAKSLLGDEGIQLHNEFLFAILVKCHVGVPNELGPNVMQESIVVSVGGTAQEDSKRLKLDSSHPTDTTPYGAFDRLTLQVPSSTLICGKDLDRLLLCCHELLLPDPATLQVRMLLEAWECGLEGVSEVSVQYMMIATKYFLKNIIAACIANTTLTERNFQKDTVFQKDDEVIDFMSGHSKSLQSEALQAQHFSKTHQGKFSSSITLFHLRDTLLASGSVCIPNHFVRHCLLERIISRLWHPDKDELKCKQSIQQWQKTYTLQ</sequence>
<dbReference type="PANTHER" id="PTHR21277:SF5">
    <property type="entry name" value="TRANSCRIPTIONAL ADAPTER 1"/>
    <property type="match status" value="1"/>
</dbReference>
<evidence type="ECO:0000256" key="5">
    <source>
        <dbReference type="ARBA" id="ARBA00023242"/>
    </source>
</evidence>
<dbReference type="PANTHER" id="PTHR21277">
    <property type="entry name" value="TRANSCRIPTIONAL ADAPTER 1"/>
    <property type="match status" value="1"/>
</dbReference>
<accession>A0A1X7VIQ2</accession>
<dbReference type="eggNOG" id="ENOG502QRMT">
    <property type="taxonomic scope" value="Eukaryota"/>
</dbReference>
<protein>
    <submittedName>
        <fullName evidence="6">Uncharacterized protein</fullName>
    </submittedName>
</protein>
<evidence type="ECO:0000313" key="7">
    <source>
        <dbReference type="Proteomes" id="UP000007879"/>
    </source>
</evidence>
<keyword evidence="4" id="KW-0804">Transcription</keyword>
<dbReference type="AlphaFoldDB" id="A0A1X7VIQ2"/>
<dbReference type="EnsemblMetazoa" id="Aqu2.1.40231_001">
    <property type="protein sequence ID" value="Aqu2.1.40231_001"/>
    <property type="gene ID" value="Aqu2.1.40231"/>
</dbReference>
<dbReference type="Proteomes" id="UP000007879">
    <property type="component" value="Unassembled WGS sequence"/>
</dbReference>
<dbReference type="GO" id="GO:0003713">
    <property type="term" value="F:transcription coactivator activity"/>
    <property type="evidence" value="ECO:0007669"/>
    <property type="project" value="TreeGrafter"/>
</dbReference>
<comment type="similarity">
    <text evidence="2">Belongs to the TADA1 family.</text>
</comment>
<keyword evidence="7" id="KW-1185">Reference proteome</keyword>
<name>A0A1X7VIQ2_AMPQE</name>
<evidence type="ECO:0000256" key="4">
    <source>
        <dbReference type="ARBA" id="ARBA00023163"/>
    </source>
</evidence>
<organism evidence="6">
    <name type="scientific">Amphimedon queenslandica</name>
    <name type="common">Sponge</name>
    <dbReference type="NCBI Taxonomy" id="400682"/>
    <lineage>
        <taxon>Eukaryota</taxon>
        <taxon>Metazoa</taxon>
        <taxon>Porifera</taxon>
        <taxon>Demospongiae</taxon>
        <taxon>Heteroscleromorpha</taxon>
        <taxon>Haplosclerida</taxon>
        <taxon>Niphatidae</taxon>
        <taxon>Amphimedon</taxon>
    </lineage>
</organism>
<dbReference type="GO" id="GO:0006357">
    <property type="term" value="P:regulation of transcription by RNA polymerase II"/>
    <property type="evidence" value="ECO:0007669"/>
    <property type="project" value="TreeGrafter"/>
</dbReference>
<reference evidence="6" key="2">
    <citation type="submission" date="2017-05" db="UniProtKB">
        <authorList>
            <consortium name="EnsemblMetazoa"/>
        </authorList>
    </citation>
    <scope>IDENTIFICATION</scope>
</reference>
<dbReference type="InterPro" id="IPR024738">
    <property type="entry name" value="Hfi1/Tada1"/>
</dbReference>
<keyword evidence="3" id="KW-0805">Transcription regulation</keyword>
<gene>
    <name evidence="6" type="primary">105316678</name>
</gene>
<evidence type="ECO:0000256" key="2">
    <source>
        <dbReference type="ARBA" id="ARBA00010314"/>
    </source>
</evidence>
<dbReference type="OrthoDB" id="10264870at2759"/>
<reference evidence="7" key="1">
    <citation type="journal article" date="2010" name="Nature">
        <title>The Amphimedon queenslandica genome and the evolution of animal complexity.</title>
        <authorList>
            <person name="Srivastava M."/>
            <person name="Simakov O."/>
            <person name="Chapman J."/>
            <person name="Fahey B."/>
            <person name="Gauthier M.E."/>
            <person name="Mitros T."/>
            <person name="Richards G.S."/>
            <person name="Conaco C."/>
            <person name="Dacre M."/>
            <person name="Hellsten U."/>
            <person name="Larroux C."/>
            <person name="Putnam N.H."/>
            <person name="Stanke M."/>
            <person name="Adamska M."/>
            <person name="Darling A."/>
            <person name="Degnan S.M."/>
            <person name="Oakley T.H."/>
            <person name="Plachetzki D.C."/>
            <person name="Zhai Y."/>
            <person name="Adamski M."/>
            <person name="Calcino A."/>
            <person name="Cummins S.F."/>
            <person name="Goodstein D.M."/>
            <person name="Harris C."/>
            <person name="Jackson D.J."/>
            <person name="Leys S.P."/>
            <person name="Shu S."/>
            <person name="Woodcroft B.J."/>
            <person name="Vervoort M."/>
            <person name="Kosik K.S."/>
            <person name="Manning G."/>
            <person name="Degnan B.M."/>
            <person name="Rokhsar D.S."/>
        </authorList>
    </citation>
    <scope>NUCLEOTIDE SEQUENCE [LARGE SCALE GENOMIC DNA]</scope>
</reference>
<dbReference type="InParanoid" id="A0A1X7VIQ2"/>
<comment type="subcellular location">
    <subcellularLocation>
        <location evidence="1">Nucleus</location>
    </subcellularLocation>
</comment>
<evidence type="ECO:0000313" key="6">
    <source>
        <dbReference type="EnsemblMetazoa" id="Aqu2.1.40231_001"/>
    </source>
</evidence>
<keyword evidence="5" id="KW-0539">Nucleus</keyword>
<evidence type="ECO:0000256" key="3">
    <source>
        <dbReference type="ARBA" id="ARBA00023015"/>
    </source>
</evidence>
<dbReference type="Pfam" id="PF12767">
    <property type="entry name" value="SAGA-Tad1"/>
    <property type="match status" value="2"/>
</dbReference>
<dbReference type="STRING" id="400682.A0A1X7VIQ2"/>
<dbReference type="GO" id="GO:0000124">
    <property type="term" value="C:SAGA complex"/>
    <property type="evidence" value="ECO:0007669"/>
    <property type="project" value="TreeGrafter"/>
</dbReference>
<dbReference type="EnsemblMetazoa" id="XM_020008961.1">
    <property type="protein sequence ID" value="XP_019864520.1"/>
    <property type="gene ID" value="LOC105316678"/>
</dbReference>
<dbReference type="GO" id="GO:0005634">
    <property type="term" value="C:nucleus"/>
    <property type="evidence" value="ECO:0007669"/>
    <property type="project" value="UniProtKB-SubCell"/>
</dbReference>
<dbReference type="CDD" id="cd22934">
    <property type="entry name" value="HFD_TADA1"/>
    <property type="match status" value="1"/>
</dbReference>
<evidence type="ECO:0000256" key="1">
    <source>
        <dbReference type="ARBA" id="ARBA00004123"/>
    </source>
</evidence>